<evidence type="ECO:0000256" key="2">
    <source>
        <dbReference type="ARBA" id="ARBA00022630"/>
    </source>
</evidence>
<dbReference type="GO" id="GO:0010181">
    <property type="term" value="F:FMN binding"/>
    <property type="evidence" value="ECO:0007669"/>
    <property type="project" value="InterPro"/>
</dbReference>
<evidence type="ECO:0000256" key="1">
    <source>
        <dbReference type="ARBA" id="ARBA00001917"/>
    </source>
</evidence>
<feature type="domain" description="Flavin reductase like" evidence="4">
    <location>
        <begin position="15"/>
        <end position="144"/>
    </location>
</feature>
<dbReference type="Pfam" id="PF01613">
    <property type="entry name" value="Flavin_Reduct"/>
    <property type="match status" value="1"/>
</dbReference>
<dbReference type="OrthoDB" id="10250990at2759"/>
<protein>
    <recommendedName>
        <fullName evidence="4">Flavin reductase like domain-containing protein</fullName>
    </recommendedName>
</protein>
<dbReference type="InterPro" id="IPR052174">
    <property type="entry name" value="Flavoredoxin"/>
</dbReference>
<dbReference type="PANTHER" id="PTHR43567">
    <property type="entry name" value="FLAVOREDOXIN-RELATED-RELATED"/>
    <property type="match status" value="1"/>
</dbReference>
<dbReference type="EMBL" id="QGMK01002081">
    <property type="protein sequence ID" value="TVY60842.1"/>
    <property type="molecule type" value="Genomic_DNA"/>
</dbReference>
<dbReference type="InterPro" id="IPR002563">
    <property type="entry name" value="Flavin_Rdtase-like_dom"/>
</dbReference>
<organism evidence="5 6">
    <name type="scientific">Lachnellula suecica</name>
    <dbReference type="NCBI Taxonomy" id="602035"/>
    <lineage>
        <taxon>Eukaryota</taxon>
        <taxon>Fungi</taxon>
        <taxon>Dikarya</taxon>
        <taxon>Ascomycota</taxon>
        <taxon>Pezizomycotina</taxon>
        <taxon>Leotiomycetes</taxon>
        <taxon>Helotiales</taxon>
        <taxon>Lachnaceae</taxon>
        <taxon>Lachnellula</taxon>
    </lineage>
</organism>
<sequence length="217" mass="24361">MPHTTISPSQLFWGNMVVLMTTENPDGSPNISPMSSAWWFAHRSVLGVLAMSQTAQNMLRNKKCVLNLASQDMTSSVNLLARTTGVSPVPDFKAAMGYVCVKDKFEHAKLTLQESAIGGPPRVKECKVQMECEVVAWTEMMADLPDKKGVMLSFEVKILKTHVLDEIRLEGYENRIDADKWHPMYHVFSQYYGGGEKLTETSELAKIDPEMYRAVVE</sequence>
<dbReference type="Gene3D" id="2.30.110.10">
    <property type="entry name" value="Electron Transport, Fmn-binding Protein, Chain A"/>
    <property type="match status" value="1"/>
</dbReference>
<comment type="caution">
    <text evidence="5">The sequence shown here is derived from an EMBL/GenBank/DDBJ whole genome shotgun (WGS) entry which is preliminary data.</text>
</comment>
<name>A0A8T9BYJ3_9HELO</name>
<dbReference type="InterPro" id="IPR012349">
    <property type="entry name" value="Split_barrel_FMN-bd"/>
</dbReference>
<accession>A0A8T9BYJ3</accession>
<comment type="similarity">
    <text evidence="3">Belongs to the flavoredoxin family.</text>
</comment>
<evidence type="ECO:0000259" key="4">
    <source>
        <dbReference type="Pfam" id="PF01613"/>
    </source>
</evidence>
<dbReference type="AlphaFoldDB" id="A0A8T9BYJ3"/>
<comment type="cofactor">
    <cofactor evidence="1">
        <name>FMN</name>
        <dbReference type="ChEBI" id="CHEBI:58210"/>
    </cofactor>
</comment>
<evidence type="ECO:0000313" key="6">
    <source>
        <dbReference type="Proteomes" id="UP000469558"/>
    </source>
</evidence>
<reference evidence="5 6" key="1">
    <citation type="submission" date="2018-05" db="EMBL/GenBank/DDBJ databases">
        <title>Genome sequencing and assembly of the regulated plant pathogen Lachnellula willkommii and related sister species for the development of diagnostic species identification markers.</title>
        <authorList>
            <person name="Giroux E."/>
            <person name="Bilodeau G."/>
        </authorList>
    </citation>
    <scope>NUCLEOTIDE SEQUENCE [LARGE SCALE GENOMIC DNA]</scope>
    <source>
        <strain evidence="5 6">CBS 268.59</strain>
    </source>
</reference>
<evidence type="ECO:0000256" key="3">
    <source>
        <dbReference type="ARBA" id="ARBA00038054"/>
    </source>
</evidence>
<dbReference type="Proteomes" id="UP000469558">
    <property type="component" value="Unassembled WGS sequence"/>
</dbReference>
<gene>
    <name evidence="5" type="primary">ydfE_1</name>
    <name evidence="5" type="ORF">LSUE1_G009488</name>
</gene>
<dbReference type="PANTHER" id="PTHR43567:SF1">
    <property type="entry name" value="FLAVOREDOXIN"/>
    <property type="match status" value="1"/>
</dbReference>
<keyword evidence="6" id="KW-1185">Reference proteome</keyword>
<keyword evidence="2" id="KW-0285">Flavoprotein</keyword>
<proteinExistence type="inferred from homology"/>
<dbReference type="SUPFAM" id="SSF50475">
    <property type="entry name" value="FMN-binding split barrel"/>
    <property type="match status" value="1"/>
</dbReference>
<evidence type="ECO:0000313" key="5">
    <source>
        <dbReference type="EMBL" id="TVY60842.1"/>
    </source>
</evidence>